<dbReference type="EMBL" id="MWWU01000001">
    <property type="protein sequence ID" value="OZG56795.1"/>
    <property type="molecule type" value="Genomic_DNA"/>
</dbReference>
<dbReference type="Proteomes" id="UP000228976">
    <property type="component" value="Unassembled WGS sequence"/>
</dbReference>
<evidence type="ECO:0000313" key="1">
    <source>
        <dbReference type="EMBL" id="OZG56795.1"/>
    </source>
</evidence>
<sequence length="158" mass="17521">MTYVEQTRSIYTAKSLSTFTGEDGAQLVLENSQIRYVAAGENKRGERVVPKQNAPRFADLNPRVAAAEGNNTAVADYDVADLTYLSAEYDTETGIITVSANIDNDVLWEVEAGTSPSQARKAEEFCNLVNQRVAAPKYAINDYNEMLHTAVEDQEMYR</sequence>
<dbReference type="AlphaFoldDB" id="A0A261FCM2"/>
<organism evidence="1 2">
    <name type="scientific">Aeriscardovia aeriphila</name>
    <dbReference type="NCBI Taxonomy" id="218139"/>
    <lineage>
        <taxon>Bacteria</taxon>
        <taxon>Bacillati</taxon>
        <taxon>Actinomycetota</taxon>
        <taxon>Actinomycetes</taxon>
        <taxon>Bifidobacteriales</taxon>
        <taxon>Bifidobacteriaceae</taxon>
        <taxon>Aeriscardovia</taxon>
    </lineage>
</organism>
<comment type="caution">
    <text evidence="1">The sequence shown here is derived from an EMBL/GenBank/DDBJ whole genome shotgun (WGS) entry which is preliminary data.</text>
</comment>
<name>A0A261FCM2_9BIFI</name>
<reference evidence="1 2" key="1">
    <citation type="journal article" date="2017" name="BMC Genomics">
        <title>Comparative genomic and phylogenomic analyses of the Bifidobacteriaceae family.</title>
        <authorList>
            <person name="Lugli G.A."/>
            <person name="Milani C."/>
            <person name="Turroni F."/>
            <person name="Duranti S."/>
            <person name="Mancabelli L."/>
            <person name="Mangifesta M."/>
            <person name="Ferrario C."/>
            <person name="Modesto M."/>
            <person name="Mattarelli P."/>
            <person name="Jiri K."/>
            <person name="van Sinderen D."/>
            <person name="Ventura M."/>
        </authorList>
    </citation>
    <scope>NUCLEOTIDE SEQUENCE [LARGE SCALE GENOMIC DNA]</scope>
    <source>
        <strain evidence="1 2">LMG 21773</strain>
    </source>
</reference>
<protein>
    <submittedName>
        <fullName evidence="1">Uncharacterized protein</fullName>
    </submittedName>
</protein>
<evidence type="ECO:0000313" key="2">
    <source>
        <dbReference type="Proteomes" id="UP000228976"/>
    </source>
</evidence>
<accession>A0A261FCM2</accession>
<gene>
    <name evidence="1" type="ORF">AEAE_0104</name>
</gene>
<keyword evidence="2" id="KW-1185">Reference proteome</keyword>
<dbReference type="RefSeq" id="WP_094689232.1">
    <property type="nucleotide sequence ID" value="NZ_JACBYZ010000001.1"/>
</dbReference>
<proteinExistence type="predicted"/>